<dbReference type="SUPFAM" id="SSF53098">
    <property type="entry name" value="Ribonuclease H-like"/>
    <property type="match status" value="1"/>
</dbReference>
<feature type="region of interest" description="Disordered" evidence="1">
    <location>
        <begin position="100"/>
        <end position="119"/>
    </location>
</feature>
<dbReference type="InterPro" id="IPR036397">
    <property type="entry name" value="RNaseH_sf"/>
</dbReference>
<dbReference type="InterPro" id="IPR012337">
    <property type="entry name" value="RNaseH-like_sf"/>
</dbReference>
<dbReference type="Proteomes" id="UP000722791">
    <property type="component" value="Unassembled WGS sequence"/>
</dbReference>
<dbReference type="GO" id="GO:0015074">
    <property type="term" value="P:DNA integration"/>
    <property type="evidence" value="ECO:0007669"/>
    <property type="project" value="InterPro"/>
</dbReference>
<dbReference type="InterPro" id="IPR001584">
    <property type="entry name" value="Integrase_cat-core"/>
</dbReference>
<feature type="non-terminal residue" evidence="3">
    <location>
        <position position="119"/>
    </location>
</feature>
<proteinExistence type="predicted"/>
<comment type="caution">
    <text evidence="3">The sequence shown here is derived from an EMBL/GenBank/DDBJ whole genome shotgun (WGS) entry which is preliminary data.</text>
</comment>
<dbReference type="GO" id="GO:0003676">
    <property type="term" value="F:nucleic acid binding"/>
    <property type="evidence" value="ECO:0007669"/>
    <property type="project" value="InterPro"/>
</dbReference>
<name>A0A8J4GAS5_9CHLO</name>
<evidence type="ECO:0000313" key="3">
    <source>
        <dbReference type="EMBL" id="GIM03389.1"/>
    </source>
</evidence>
<accession>A0A8J4GAS5</accession>
<dbReference type="InterPro" id="IPR050951">
    <property type="entry name" value="Retrovirus_Pol_polyprotein"/>
</dbReference>
<dbReference type="PROSITE" id="PS50994">
    <property type="entry name" value="INTEGRASE"/>
    <property type="match status" value="1"/>
</dbReference>
<protein>
    <recommendedName>
        <fullName evidence="2">Integrase catalytic domain-containing protein</fullName>
    </recommendedName>
</protein>
<evidence type="ECO:0000313" key="4">
    <source>
        <dbReference type="Proteomes" id="UP000722791"/>
    </source>
</evidence>
<feature type="non-terminal residue" evidence="3">
    <location>
        <position position="1"/>
    </location>
</feature>
<feature type="domain" description="Integrase catalytic" evidence="2">
    <location>
        <begin position="5"/>
        <end position="119"/>
    </location>
</feature>
<organism evidence="3 4">
    <name type="scientific">Volvox reticuliferus</name>
    <dbReference type="NCBI Taxonomy" id="1737510"/>
    <lineage>
        <taxon>Eukaryota</taxon>
        <taxon>Viridiplantae</taxon>
        <taxon>Chlorophyta</taxon>
        <taxon>core chlorophytes</taxon>
        <taxon>Chlorophyceae</taxon>
        <taxon>CS clade</taxon>
        <taxon>Chlamydomonadales</taxon>
        <taxon>Volvocaceae</taxon>
        <taxon>Volvox</taxon>
    </lineage>
</organism>
<sequence>KPEELQPLPIRGPFYRWGCDLAGPFPTTKRGNTMVMVCIEHFTKHVELAAIPSKHSEQTARVLLERILTRFSAPAEIVTDRGQEWGGSFAALCEQGLVDHRRTSPNHPQADGAAERIVQ</sequence>
<reference evidence="3" key="1">
    <citation type="journal article" date="2021" name="Proc. Natl. Acad. Sci. U.S.A.">
        <title>Three genomes in the algal genus Volvox reveal the fate of a haploid sex-determining region after a transition to homothallism.</title>
        <authorList>
            <person name="Yamamoto K."/>
            <person name="Hamaji T."/>
            <person name="Kawai-Toyooka H."/>
            <person name="Matsuzaki R."/>
            <person name="Takahashi F."/>
            <person name="Nishimura Y."/>
            <person name="Kawachi M."/>
            <person name="Noguchi H."/>
            <person name="Minakuchi Y."/>
            <person name="Umen J.G."/>
            <person name="Toyoda A."/>
            <person name="Nozaki H."/>
        </authorList>
    </citation>
    <scope>NUCLEOTIDE SEQUENCE</scope>
    <source>
        <strain evidence="3">NIES-3785</strain>
    </source>
</reference>
<gene>
    <name evidence="3" type="ORF">Vretimale_8135</name>
</gene>
<evidence type="ECO:0000259" key="2">
    <source>
        <dbReference type="PROSITE" id="PS50994"/>
    </source>
</evidence>
<dbReference type="EMBL" id="BNCQ01000013">
    <property type="protein sequence ID" value="GIM03389.1"/>
    <property type="molecule type" value="Genomic_DNA"/>
</dbReference>
<dbReference type="PANTHER" id="PTHR37984">
    <property type="entry name" value="PROTEIN CBG26694"/>
    <property type="match status" value="1"/>
</dbReference>
<evidence type="ECO:0000256" key="1">
    <source>
        <dbReference type="SAM" id="MobiDB-lite"/>
    </source>
</evidence>
<dbReference type="Gene3D" id="3.30.420.10">
    <property type="entry name" value="Ribonuclease H-like superfamily/Ribonuclease H"/>
    <property type="match status" value="1"/>
</dbReference>
<dbReference type="Pfam" id="PF00665">
    <property type="entry name" value="rve"/>
    <property type="match status" value="1"/>
</dbReference>
<dbReference type="PANTHER" id="PTHR37984:SF5">
    <property type="entry name" value="PROTEIN NYNRIN-LIKE"/>
    <property type="match status" value="1"/>
</dbReference>
<dbReference type="AlphaFoldDB" id="A0A8J4GAS5"/>